<evidence type="ECO:0008006" key="3">
    <source>
        <dbReference type="Google" id="ProtNLM"/>
    </source>
</evidence>
<proteinExistence type="predicted"/>
<gene>
    <name evidence="1" type="ORF">PR048_032827</name>
</gene>
<evidence type="ECO:0000313" key="1">
    <source>
        <dbReference type="EMBL" id="KAJ8866965.1"/>
    </source>
</evidence>
<organism evidence="1 2">
    <name type="scientific">Dryococelus australis</name>
    <dbReference type="NCBI Taxonomy" id="614101"/>
    <lineage>
        <taxon>Eukaryota</taxon>
        <taxon>Metazoa</taxon>
        <taxon>Ecdysozoa</taxon>
        <taxon>Arthropoda</taxon>
        <taxon>Hexapoda</taxon>
        <taxon>Insecta</taxon>
        <taxon>Pterygota</taxon>
        <taxon>Neoptera</taxon>
        <taxon>Polyneoptera</taxon>
        <taxon>Phasmatodea</taxon>
        <taxon>Verophasmatodea</taxon>
        <taxon>Anareolatae</taxon>
        <taxon>Phasmatidae</taxon>
        <taxon>Eurycanthinae</taxon>
        <taxon>Dryococelus</taxon>
    </lineage>
</organism>
<reference evidence="1 2" key="1">
    <citation type="submission" date="2023-02" db="EMBL/GenBank/DDBJ databases">
        <title>LHISI_Scaffold_Assembly.</title>
        <authorList>
            <person name="Stuart O.P."/>
            <person name="Cleave R."/>
            <person name="Magrath M.J.L."/>
            <person name="Mikheyev A.S."/>
        </authorList>
    </citation>
    <scope>NUCLEOTIDE SEQUENCE [LARGE SCALE GENOMIC DNA]</scope>
    <source>
        <strain evidence="1">Daus_M_001</strain>
        <tissue evidence="1">Leg muscle</tissue>
    </source>
</reference>
<accession>A0ABQ9G3B0</accession>
<keyword evidence="2" id="KW-1185">Reference proteome</keyword>
<dbReference type="Proteomes" id="UP001159363">
    <property type="component" value="Chromosome 15"/>
</dbReference>
<protein>
    <recommendedName>
        <fullName evidence="3">Ig-like domain-containing protein</fullName>
    </recommendedName>
</protein>
<evidence type="ECO:0000313" key="2">
    <source>
        <dbReference type="Proteomes" id="UP001159363"/>
    </source>
</evidence>
<dbReference type="PANTHER" id="PTHR21261:SF15">
    <property type="entry name" value="BEATEN PATH IIIA, ISOFORM D-RELATED"/>
    <property type="match status" value="1"/>
</dbReference>
<comment type="caution">
    <text evidence="1">The sequence shown here is derived from an EMBL/GenBank/DDBJ whole genome shotgun (WGS) entry which is preliminary data.</text>
</comment>
<name>A0ABQ9G3B0_9NEOP</name>
<dbReference type="PANTHER" id="PTHR21261">
    <property type="entry name" value="BEAT PROTEIN"/>
    <property type="match status" value="1"/>
</dbReference>
<dbReference type="EMBL" id="JARBHB010000016">
    <property type="protein sequence ID" value="KAJ8866965.1"/>
    <property type="molecule type" value="Genomic_DNA"/>
</dbReference>
<sequence length="549" mass="58742">MPPFSLRSCPTILVSLTNSPPPPLLLPVGGNPLEGRGGVEWKQTSAWHLRNRFANSSTPFSRLHSLLPRINTQNKTIHFSFQRKQCAAVESLSANVVESFLFSAGVYMRVVVLLADVLRSWVVISVDAVKSCMVVSTGVVKSDVVALAGLVRSCIIVLTSAAKSCVVVSEGVVESCVVVLARVMKSGVVVLADAVKSFVVVSAGVVRNCVVASASAAKSCVVSANVWCACVDRCIEERRGCVGRRIEEWRGCVADVVKSFIELSAGAVNSCVVSQQMRGVSALTGVLKCGVVVSADVVRSCVVVLAGAVKGCVVVLAGVVRSCAVVSAGAVKGCVVVLAGAAALRDVRVDFPDAVSPGDTVTLKCEYDLEGESLYTVKWYKGRQEFFRFVPKELPHTRVFPLPGINVDVSTISEISTPDVRVSQYPQYPLTMNFFNYTTGRDAASLGPLKKRSDTKSTSASAWEINTSQTMFELSSGNTRLRANNDFTEKFQFMGHFNILHRTGMGSKGGTRLGGCLAWPVPVVSDRASRKVLPETLETGENPRPENGK</sequence>